<evidence type="ECO:0000313" key="2">
    <source>
        <dbReference type="EMBL" id="AXY99623.1"/>
    </source>
</evidence>
<dbReference type="InterPro" id="IPR001173">
    <property type="entry name" value="Glyco_trans_2-like"/>
</dbReference>
<dbReference type="Gene3D" id="3.90.550.10">
    <property type="entry name" value="Spore Coat Polysaccharide Biosynthesis Protein SpsA, Chain A"/>
    <property type="match status" value="1"/>
</dbReference>
<organism evidence="2">
    <name type="scientific">Proteus mirabilis</name>
    <dbReference type="NCBI Taxonomy" id="584"/>
    <lineage>
        <taxon>Bacteria</taxon>
        <taxon>Pseudomonadati</taxon>
        <taxon>Pseudomonadota</taxon>
        <taxon>Gammaproteobacteria</taxon>
        <taxon>Enterobacterales</taxon>
        <taxon>Morganellaceae</taxon>
        <taxon>Proteus</taxon>
    </lineage>
</organism>
<proteinExistence type="predicted"/>
<evidence type="ECO:0000259" key="1">
    <source>
        <dbReference type="Pfam" id="PF00535"/>
    </source>
</evidence>
<dbReference type="RefSeq" id="WP_049219347.1">
    <property type="nucleotide sequence ID" value="NZ_JADMSH010000005.1"/>
</dbReference>
<dbReference type="Pfam" id="PF00535">
    <property type="entry name" value="Glycos_transf_2"/>
    <property type="match status" value="1"/>
</dbReference>
<reference evidence="2" key="1">
    <citation type="journal article" date="2017" name="PLoS ONE">
        <title>Genetic diversity of the O antigens of Proteus species and the development of a suspension array for molecular serotyping.</title>
        <authorList>
            <person name="Yu X."/>
            <person name="Torzewska A."/>
            <person name="Zhang X."/>
            <person name="Yin Z."/>
            <person name="Drzewiecka D."/>
            <person name="Cao H."/>
            <person name="Liu B."/>
            <person name="Knirel Y.A."/>
            <person name="Rozalski A."/>
            <person name="Wang L."/>
        </authorList>
    </citation>
    <scope>NUCLEOTIDE SEQUENCE</scope>
    <source>
        <strain evidence="2">PrK 53/57</strain>
    </source>
</reference>
<reference evidence="3" key="2">
    <citation type="submission" date="2023-06" db="EMBL/GenBank/DDBJ databases">
        <authorList>
            <consortium name="Clinical and Environmental Microbiology Branch: Whole genome sequencing antimicrobial resistance pathogens in the healthcare setting"/>
        </authorList>
    </citation>
    <scope>NUCLEOTIDE SEQUENCE</scope>
    <source>
        <strain evidence="3">Microbial</strain>
    </source>
</reference>
<dbReference type="CDD" id="cd00761">
    <property type="entry name" value="Glyco_tranf_GTA_type"/>
    <property type="match status" value="1"/>
</dbReference>
<dbReference type="SUPFAM" id="SSF53448">
    <property type="entry name" value="Nucleotide-diphospho-sugar transferases"/>
    <property type="match status" value="1"/>
</dbReference>
<dbReference type="AlphaFoldDB" id="A0A385JMS4"/>
<dbReference type="PANTHER" id="PTHR22916">
    <property type="entry name" value="GLYCOSYLTRANSFERASE"/>
    <property type="match status" value="1"/>
</dbReference>
<evidence type="ECO:0000313" key="3">
    <source>
        <dbReference type="EMBL" id="EKW9777146.1"/>
    </source>
</evidence>
<dbReference type="GO" id="GO:0016758">
    <property type="term" value="F:hexosyltransferase activity"/>
    <property type="evidence" value="ECO:0007669"/>
    <property type="project" value="UniProtKB-ARBA"/>
</dbReference>
<feature type="domain" description="Glycosyltransferase 2-like" evidence="1">
    <location>
        <begin position="14"/>
        <end position="142"/>
    </location>
</feature>
<dbReference type="EMBL" id="KY710705">
    <property type="protein sequence ID" value="AXY99623.1"/>
    <property type="molecule type" value="Genomic_DNA"/>
</dbReference>
<dbReference type="PANTHER" id="PTHR22916:SF3">
    <property type="entry name" value="UDP-GLCNAC:BETAGAL BETA-1,3-N-ACETYLGLUCOSAMINYLTRANSFERASE-LIKE PROTEIN 1"/>
    <property type="match status" value="1"/>
</dbReference>
<dbReference type="EMBL" id="ABKSPD020000011">
    <property type="protein sequence ID" value="EKW9777146.1"/>
    <property type="molecule type" value="Genomic_DNA"/>
</dbReference>
<name>A0A385JMS4_PROMI</name>
<gene>
    <name evidence="3" type="ORF">PW210_003008</name>
</gene>
<protein>
    <submittedName>
        <fullName evidence="3">Glycosyltransferase family 2 protein</fullName>
    </submittedName>
    <submittedName>
        <fullName evidence="2">Gt1</fullName>
    </submittedName>
</protein>
<sequence>MNKLIVSNDLPLVSVIIPTYGRPHFLERAIDSVLSQSYKNIEIIVVDDNSSNLHHEQTVKIIKKYNRNNKIIYIFDGINVGGSLARNRGIIESKGEYITFLDDDDIYLEKKIESQVEHIINNNIDVSVCNMFFKKNNNFLDISNCYSRVGSIQEFILNGNAYTPMIMSKKESLLEVGLFTHSPRYQDHILMLKLFMAGKKIKSLNEKLFIHNDHNEKRITNSNKSEEAYRIRQSYERKNLYKLNDIEKKQYKIIECLINAKILRAKKNYLNSLKSVISAFTYITNRNDLYKIIKTLIRIHILPNKKI</sequence>
<dbReference type="InterPro" id="IPR029044">
    <property type="entry name" value="Nucleotide-diphossugar_trans"/>
</dbReference>
<dbReference type="Proteomes" id="UP001171165">
    <property type="component" value="Unassembled WGS sequence"/>
</dbReference>
<accession>A0A385JMS4</accession>